<dbReference type="AlphaFoldDB" id="I5BS48"/>
<dbReference type="InterPro" id="IPR001387">
    <property type="entry name" value="Cro/C1-type_HTH"/>
</dbReference>
<evidence type="ECO:0000256" key="3">
    <source>
        <dbReference type="ARBA" id="ARBA00023163"/>
    </source>
</evidence>
<dbReference type="PANTHER" id="PTHR46797">
    <property type="entry name" value="HTH-TYPE TRANSCRIPTIONAL REGULATOR"/>
    <property type="match status" value="1"/>
</dbReference>
<dbReference type="PROSITE" id="PS50943">
    <property type="entry name" value="HTH_CROC1"/>
    <property type="match status" value="1"/>
</dbReference>
<keyword evidence="3" id="KW-0804">Transcription</keyword>
<dbReference type="PANTHER" id="PTHR46797:SF23">
    <property type="entry name" value="HTH-TYPE TRANSCRIPTIONAL REGULATOR SUTR"/>
    <property type="match status" value="1"/>
</dbReference>
<sequence length="86" mass="10016">MDVRSLVGWNLRRLRVERNISQDELALRAEVERAYVGHLERGTRNPTLLTLEKLATALECQMLELFQIPTRQESPPKPLRPGRRKP</sequence>
<keyword evidence="2" id="KW-0238">DNA-binding</keyword>
<feature type="domain" description="HTH cro/C1-type" evidence="4">
    <location>
        <begin position="11"/>
        <end position="65"/>
    </location>
</feature>
<evidence type="ECO:0000313" key="5">
    <source>
        <dbReference type="EMBL" id="EIM72400.1"/>
    </source>
</evidence>
<evidence type="ECO:0000256" key="2">
    <source>
        <dbReference type="ARBA" id="ARBA00023125"/>
    </source>
</evidence>
<gene>
    <name evidence="5" type="ORF">A33O_19826</name>
</gene>
<accession>I5BS48</accession>
<protein>
    <submittedName>
        <fullName evidence="5">Transcription regulator protein</fullName>
    </submittedName>
</protein>
<dbReference type="InterPro" id="IPR010982">
    <property type="entry name" value="Lambda_DNA-bd_dom_sf"/>
</dbReference>
<comment type="caution">
    <text evidence="5">The sequence shown here is derived from an EMBL/GenBank/DDBJ whole genome shotgun (WGS) entry which is preliminary data.</text>
</comment>
<dbReference type="InterPro" id="IPR050807">
    <property type="entry name" value="TransReg_Diox_bact_type"/>
</dbReference>
<keyword evidence="1" id="KW-0805">Transcription regulation</keyword>
<evidence type="ECO:0000259" key="4">
    <source>
        <dbReference type="PROSITE" id="PS50943"/>
    </source>
</evidence>
<dbReference type="EMBL" id="AJXZ01000054">
    <property type="protein sequence ID" value="EIM72400.1"/>
    <property type="molecule type" value="Genomic_DNA"/>
</dbReference>
<dbReference type="Gene3D" id="1.10.260.40">
    <property type="entry name" value="lambda repressor-like DNA-binding domains"/>
    <property type="match status" value="1"/>
</dbReference>
<dbReference type="OrthoDB" id="2986852at2"/>
<dbReference type="Proteomes" id="UP000004622">
    <property type="component" value="Unassembled WGS sequence"/>
</dbReference>
<organism evidence="5 6">
    <name type="scientific">Nitratireductor aquibiodomus RA22</name>
    <dbReference type="NCBI Taxonomy" id="1189611"/>
    <lineage>
        <taxon>Bacteria</taxon>
        <taxon>Pseudomonadati</taxon>
        <taxon>Pseudomonadota</taxon>
        <taxon>Alphaproteobacteria</taxon>
        <taxon>Hyphomicrobiales</taxon>
        <taxon>Phyllobacteriaceae</taxon>
        <taxon>Nitratireductor</taxon>
    </lineage>
</organism>
<dbReference type="SMART" id="SM00530">
    <property type="entry name" value="HTH_XRE"/>
    <property type="match status" value="1"/>
</dbReference>
<name>I5BS48_9HYPH</name>
<proteinExistence type="predicted"/>
<dbReference type="CDD" id="cd00093">
    <property type="entry name" value="HTH_XRE"/>
    <property type="match status" value="1"/>
</dbReference>
<dbReference type="Pfam" id="PF01381">
    <property type="entry name" value="HTH_3"/>
    <property type="match status" value="1"/>
</dbReference>
<dbReference type="GO" id="GO:0005829">
    <property type="term" value="C:cytosol"/>
    <property type="evidence" value="ECO:0007669"/>
    <property type="project" value="TreeGrafter"/>
</dbReference>
<dbReference type="SUPFAM" id="SSF47413">
    <property type="entry name" value="lambda repressor-like DNA-binding domains"/>
    <property type="match status" value="1"/>
</dbReference>
<evidence type="ECO:0000313" key="6">
    <source>
        <dbReference type="Proteomes" id="UP000004622"/>
    </source>
</evidence>
<reference evidence="5 6" key="1">
    <citation type="journal article" date="2012" name="J. Bacteriol.">
        <title>Genome Sequence of Nitratireductor aquibiodomus Strain RA22.</title>
        <authorList>
            <person name="Singh A."/>
            <person name="Jangir P.K."/>
            <person name="Kumari C."/>
            <person name="Sharma R."/>
        </authorList>
    </citation>
    <scope>NUCLEOTIDE SEQUENCE [LARGE SCALE GENOMIC DNA]</scope>
    <source>
        <strain evidence="5 6">RA22</strain>
    </source>
</reference>
<dbReference type="GO" id="GO:0003677">
    <property type="term" value="F:DNA binding"/>
    <property type="evidence" value="ECO:0007669"/>
    <property type="project" value="UniProtKB-KW"/>
</dbReference>
<evidence type="ECO:0000256" key="1">
    <source>
        <dbReference type="ARBA" id="ARBA00023015"/>
    </source>
</evidence>
<dbReference type="GO" id="GO:0003700">
    <property type="term" value="F:DNA-binding transcription factor activity"/>
    <property type="evidence" value="ECO:0007669"/>
    <property type="project" value="TreeGrafter"/>
</dbReference>